<reference evidence="1" key="1">
    <citation type="journal article" date="2014" name="Int. J. Syst. Evol. Microbiol.">
        <title>Complete genome sequence of Corynebacterium casei LMG S-19264T (=DSM 44701T), isolated from a smear-ripened cheese.</title>
        <authorList>
            <consortium name="US DOE Joint Genome Institute (JGI-PGF)"/>
            <person name="Walter F."/>
            <person name="Albersmeier A."/>
            <person name="Kalinowski J."/>
            <person name="Ruckert C."/>
        </authorList>
    </citation>
    <scope>NUCLEOTIDE SEQUENCE</scope>
    <source>
        <strain evidence="1">KCTC 42651</strain>
    </source>
</reference>
<dbReference type="Proteomes" id="UP000630353">
    <property type="component" value="Unassembled WGS sequence"/>
</dbReference>
<dbReference type="AlphaFoldDB" id="A0A918XQF7"/>
<evidence type="ECO:0000313" key="1">
    <source>
        <dbReference type="EMBL" id="GHD44121.1"/>
    </source>
</evidence>
<dbReference type="EMBL" id="BMZS01000002">
    <property type="protein sequence ID" value="GHD44121.1"/>
    <property type="molecule type" value="Genomic_DNA"/>
</dbReference>
<dbReference type="RefSeq" id="WP_189987940.1">
    <property type="nucleotide sequence ID" value="NZ_BMZS01000002.1"/>
</dbReference>
<evidence type="ECO:0000313" key="2">
    <source>
        <dbReference type="Proteomes" id="UP000630353"/>
    </source>
</evidence>
<name>A0A918XQF7_9PROT</name>
<proteinExistence type="predicted"/>
<sequence>MPISARYVLMASMDVDPDKDAIFNEVYDQEHVPYLLEVPGVLSVTRATAEPLAMMLGGERREMPFEGPRYTAIYEIESPDVVLSPEWAAAVERGRWPSEVRPYTRNRQHKLFKVS</sequence>
<keyword evidence="2" id="KW-1185">Reference proteome</keyword>
<protein>
    <submittedName>
        <fullName evidence="1">Uncharacterized protein</fullName>
    </submittedName>
</protein>
<comment type="caution">
    <text evidence="1">The sequence shown here is derived from an EMBL/GenBank/DDBJ whole genome shotgun (WGS) entry which is preliminary data.</text>
</comment>
<gene>
    <name evidence="1" type="ORF">GCM10017083_11190</name>
</gene>
<reference evidence="1" key="2">
    <citation type="submission" date="2020-09" db="EMBL/GenBank/DDBJ databases">
        <authorList>
            <person name="Sun Q."/>
            <person name="Kim S."/>
        </authorList>
    </citation>
    <scope>NUCLEOTIDE SEQUENCE</scope>
    <source>
        <strain evidence="1">KCTC 42651</strain>
    </source>
</reference>
<organism evidence="1 2">
    <name type="scientific">Thalassobaculum fulvum</name>
    <dbReference type="NCBI Taxonomy" id="1633335"/>
    <lineage>
        <taxon>Bacteria</taxon>
        <taxon>Pseudomonadati</taxon>
        <taxon>Pseudomonadota</taxon>
        <taxon>Alphaproteobacteria</taxon>
        <taxon>Rhodospirillales</taxon>
        <taxon>Thalassobaculaceae</taxon>
        <taxon>Thalassobaculum</taxon>
    </lineage>
</organism>
<accession>A0A918XQF7</accession>